<dbReference type="FunFam" id="2.60.40.60:FF:000084">
    <property type="entry name" value="FAT atypical cadherin 3"/>
    <property type="match status" value="1"/>
</dbReference>
<dbReference type="GO" id="GO:0030855">
    <property type="term" value="P:epithelial cell differentiation"/>
    <property type="evidence" value="ECO:0007669"/>
    <property type="project" value="UniProtKB-ARBA"/>
</dbReference>
<comment type="caution">
    <text evidence="16">The sequence shown here is derived from an EMBL/GenBank/DDBJ whole genome shotgun (WGS) entry which is preliminary data.</text>
</comment>
<evidence type="ECO:0000256" key="11">
    <source>
        <dbReference type="ARBA" id="ARBA00023157"/>
    </source>
</evidence>
<dbReference type="FunFam" id="2.60.40.60:FF:000033">
    <property type="entry name" value="FAT atypical cadherin 1"/>
    <property type="match status" value="1"/>
</dbReference>
<gene>
    <name evidence="16" type="ORF">GE061_000999</name>
</gene>
<keyword evidence="4 14" id="KW-0812">Transmembrane</keyword>
<keyword evidence="10 14" id="KW-0472">Membrane</keyword>
<dbReference type="Proteomes" id="UP000466442">
    <property type="component" value="Linkage Group LG1"/>
</dbReference>
<dbReference type="FunFam" id="2.60.40.60:FF:000024">
    <property type="entry name" value="FAT atypical cadherin 3"/>
    <property type="match status" value="1"/>
</dbReference>
<reference evidence="16" key="1">
    <citation type="journal article" date="2021" name="Mol. Ecol. Resour.">
        <title>Apolygus lucorum genome provides insights into omnivorousness and mesophyll feeding.</title>
        <authorList>
            <person name="Liu Y."/>
            <person name="Liu H."/>
            <person name="Wang H."/>
            <person name="Huang T."/>
            <person name="Liu B."/>
            <person name="Yang B."/>
            <person name="Yin L."/>
            <person name="Li B."/>
            <person name="Zhang Y."/>
            <person name="Zhang S."/>
            <person name="Jiang F."/>
            <person name="Zhang X."/>
            <person name="Ren Y."/>
            <person name="Wang B."/>
            <person name="Wang S."/>
            <person name="Lu Y."/>
            <person name="Wu K."/>
            <person name="Fan W."/>
            <person name="Wang G."/>
        </authorList>
    </citation>
    <scope>NUCLEOTIDE SEQUENCE</scope>
    <source>
        <strain evidence="16">12Hb</strain>
    </source>
</reference>
<keyword evidence="3" id="KW-0245">EGF-like domain</keyword>
<protein>
    <recommendedName>
        <fullName evidence="15">Cadherin domain-containing protein</fullName>
    </recommendedName>
</protein>
<keyword evidence="7 13" id="KW-0106">Calcium</keyword>
<dbReference type="GO" id="GO:0007163">
    <property type="term" value="P:establishment or maintenance of cell polarity"/>
    <property type="evidence" value="ECO:0007669"/>
    <property type="project" value="UniProtKB-ARBA"/>
</dbReference>
<evidence type="ECO:0000313" key="16">
    <source>
        <dbReference type="EMBL" id="KAF6216653.1"/>
    </source>
</evidence>
<dbReference type="GO" id="GO:0007156">
    <property type="term" value="P:homophilic cell adhesion via plasma membrane adhesion molecules"/>
    <property type="evidence" value="ECO:0007669"/>
    <property type="project" value="InterPro"/>
</dbReference>
<dbReference type="PROSITE" id="PS00232">
    <property type="entry name" value="CADHERIN_1"/>
    <property type="match status" value="10"/>
</dbReference>
<sequence length="2932" mass="324790">MHGGNSVHFASVPGTIRTKLVLDAEAKSSFWLTVVCEDQGIVPLHAVLQVYVEVVDVNDEIPLTLVPFYEGTVVEETEMITEVVWLAAWDADLTPTQISYAITGGDVDDYFTINRTSGMVKTSGKKLDREMRDEYLLEVTVSDAGVPSLSSVTKVLVRVVDVNDHPPTFDQSIYHITVPELILPLSYIPQNDESSEEVMALEEIEGVWESFPVDHHDGIELFAMLASDKDEGRNSELVYSLKGSKTKGKFSINPKTGVIFTQRSLLRGHQYNVMIMAADGGKPSRNSTTRISIQVKGIPSSSRHSPVIKNPNQAVQLLESDLPGYMVAIIHASDLDEDTLYFNITHGNEEGKFIIGKDKGAVLLAQQVDAESQRNYNLTISVTDGVHTAYTQLFVTILDINEHHPKFPETEFHIAIPETTAIGSTVITLSATDDDVDKKLIYKIHNAKNSESLQLFALKHNTGDLTVTNTLDRETMASHVLTILVHDSGTPTKKNFTRVIIDVQDVNDHMPLFNVESLEARIYRSSILGTRIVTVMASDHDLMENGTVTYSIISGNDGGKFKIDPILGHVSLGKMIGPTDPLEYTIVVEASDSGAIPLHNTLPVHIAVILPTEVVTKFSDTEVTAEVYENSAIGTFVVQLEAYGWGLLFEIVSGNPDSSFIINPTTGTITVNNELDRERRDCYNMTISSFSMAYVENQTGQKICRSRSDSAEKQKFGGKSSCTVTIYILDLNDNPPKFVKNDLQAWILESADVGSFILDKEGKPLVPRAIDSDQHTNSMFTYQFFTKNLSSMFHIDPNTGTVRTVVCLDYEKTPSVVIPLIAVDKGVPKLTSDMVATINLTVLNVNDSPPMFSQDVYNVTVLLPTFDDVTVTKVLAVDADLGSSDSGLTYAIAEGNVQGIYAIDERSGLIHIKDKNKAKGPSFHKLKVMANDGKYTSEAFVNIKWIQNYEDKGLSFEKKIYLGAVLENSTQSITVAVVSVKGALLNDHVVFSILNPQPQFTIGHVSGAVKTTGIPLDREVQEFYSFVIQAERVSESFEESPGWHIARTMVNVTVLDINDNCPVVINKEAHAVISQSVRKHHFVIRVMAHDADKEENGEVHFELENHNDIFKICPRSGNITIKQQVPSHIFEYKLNIAIRDNGIPPCTTKSSVHVSVLDEDTPIFEQQYYQAYVPEDITIHTPIPLTLRTFSPLTNDIIYSIVEGDLYDEFQTAFSAGSSTGTSPCVIRVKSILDYESTDTYTLKIRATDAVTGKYSDTVVGIFVQDVNDNAPEFLQDIYNVSVPETLNIGGFVGQVHAIDRDIGLNGVVRYAIDTEMSHSYSWFYVRSGTGEVFLKKTLDYETKPFYSLWIKAFDTGTPSKSSYAKLWIHVVDVVDTGPVVSEPIVGLLYGMQAARGQFVSLIRSFHSVKNVKLSYSLLSHDNTFNLDKESGTLTVSNPSSMSWDDMKVNFSVTDGVYTTTSSILVRTERANEMSPKFENYAYEVTIKENTPKGSHMVTLRASDSDIGQAGHIKYSIPSKTARETFKINQNSGEITTTKPLDREIEPYHEFLVQVTDPGKRTGLTSVLVTVVDVNDNSPKFIIPKYFATVFPGTPQNSTILQVEANDVDDGPNGLISYSLVGTGKVAKLFAVDSNSGNVSIKFSPSFMQENMYQFFVQATDSGNPPLSTDVPINVFVSSAKLDFPTSSKQSNSFFVSESAEKGSLITILEKSFEEKVTYTIYGKTKSIIRLKEDGKVILAQTLDREEVAIHKLAVLVEASTNPPISYVTHLKIHVLDVNDNKPKFELEKYEVDVMEGTAEGERILKVKAFDSDEGKNGEVHYWLEDNLGMFMIDRRTGWVTTHADLDREKQSKYILNVVAFDNGNPALSDKATIHLCLLDANDNPPVFKQKSWNISVPEDSPVGTFLLELETTDEDEKSEKQEFYIVSGDKDCKFAINSQGKMFLMKTVDREETSQFIITALVTDGKFTASTSIVIHVLDVNDEKPQCLKEVYVVQLSEDVPLFSYVTTVEAFDPDSEPNYHFFLHEGHEKYFSINNITGELRTNALLDRERISQHNVVIYVADKDNETWRCKSTVVIKLMDVNDCAPKFEMDNITASVVENAPIGSVVTMLLATDADLASNAKVKYSLIDSSKGIFKIDSKSGLVQLMGTVDREEKDTYVLIVRASDETAPELFSNARLIITVLDINDNPPIFSQKVYHSQVSESAPVNTQFMKMEAYSADIGANAEVFYSIVSGDAENNFMIDPSSGVLSVAKLLDYENIKSYMVTVEARDLGEPPLSTQALVNISVIDSNDNTPIFLQSLYTTVVPEDMAVGSTVLQVIASDADSGKNGRIVYSIEKGDVHNQFNIDPNSGFVIVTSPLDREQKDTYKLLMRATDEGNVPLSSTANVVIEISDVNDNPPRFTSSNYTAFIQEGKRAGWSILKLEVRDSDLGRNGGPFEFDIQSGNENNSFSISADGTIKSNTVLTDYIHKIFNLQIRVYDSGNPPLYSDTVVTVKVTEESLHPPLVSPLNVVVMSYENQLRKCSLGMVHTRDADPYDTHAYTLEGEPNGFFIDPMTGHLSMDDLDPGVYYLNVTVTDGKFSSSAMITVTIQSIFRNMLLSAFSLRFKGMTPKYFLLTGWKTILRLLKKLLKTEILLLSLQPANRDLDVLLSFQEYVSLEELNKVVSETRLAVVLLKCNCQNGGKCKQSVTIVPHRITTTSTESETFVAAEHTHLLFCTCSPAYSGEFCEEEACECPPPTLCSHQGGTMVCTSPPPVAPLCADNRTCDSADDGQFSYVYPYIVILLLAAILLSAVAAISVILWKRKRERARNNEEAKTRKAMFRDSQLNCPSKISNIKASQGIHPSSYNNGSDTLYSALPLNNLENSRNCGLDDSESITCDYLQNINPSMKIRNVENPDVLESPKQAFEMASYGFPQPIEGISIPRIEDQ</sequence>
<dbReference type="FunFam" id="2.60.40.60:FF:000094">
    <property type="entry name" value="protocadherin gamma-C4 isoform X2"/>
    <property type="match status" value="1"/>
</dbReference>
<evidence type="ECO:0000256" key="12">
    <source>
        <dbReference type="ARBA" id="ARBA00023180"/>
    </source>
</evidence>
<feature type="domain" description="Cadherin" evidence="15">
    <location>
        <begin position="2405"/>
        <end position="2509"/>
    </location>
</feature>
<feature type="domain" description="Cadherin" evidence="15">
    <location>
        <begin position="1582"/>
        <end position="1785"/>
    </location>
</feature>
<dbReference type="GO" id="GO:0007424">
    <property type="term" value="P:open tracheal system development"/>
    <property type="evidence" value="ECO:0007669"/>
    <property type="project" value="UniProtKB-ARBA"/>
</dbReference>
<evidence type="ECO:0000256" key="5">
    <source>
        <dbReference type="ARBA" id="ARBA00022729"/>
    </source>
</evidence>
<feature type="domain" description="Cadherin" evidence="15">
    <location>
        <begin position="1989"/>
        <end position="2090"/>
    </location>
</feature>
<evidence type="ECO:0000259" key="15">
    <source>
        <dbReference type="PROSITE" id="PS50268"/>
    </source>
</evidence>
<feature type="domain" description="Cadherin" evidence="15">
    <location>
        <begin position="1165"/>
        <end position="1274"/>
    </location>
</feature>
<dbReference type="GO" id="GO:0008104">
    <property type="term" value="P:intracellular protein localization"/>
    <property type="evidence" value="ECO:0007669"/>
    <property type="project" value="UniProtKB-ARBA"/>
</dbReference>
<keyword evidence="12" id="KW-0325">Glycoprotein</keyword>
<feature type="domain" description="Cadherin" evidence="15">
    <location>
        <begin position="1411"/>
        <end position="1478"/>
    </location>
</feature>
<evidence type="ECO:0000256" key="10">
    <source>
        <dbReference type="ARBA" id="ARBA00023136"/>
    </source>
</evidence>
<dbReference type="PRINTS" id="PR00205">
    <property type="entry name" value="CADHERIN"/>
</dbReference>
<dbReference type="InterPro" id="IPR015919">
    <property type="entry name" value="Cadherin-like_sf"/>
</dbReference>
<keyword evidence="8" id="KW-0130">Cell adhesion</keyword>
<dbReference type="GO" id="GO:0007010">
    <property type="term" value="P:cytoskeleton organization"/>
    <property type="evidence" value="ECO:0007669"/>
    <property type="project" value="UniProtKB-ARBA"/>
</dbReference>
<name>A0A8S9Y655_APOLU</name>
<evidence type="ECO:0000256" key="2">
    <source>
        <dbReference type="ARBA" id="ARBA00022475"/>
    </source>
</evidence>
<dbReference type="GO" id="GO:0005509">
    <property type="term" value="F:calcium ion binding"/>
    <property type="evidence" value="ECO:0007669"/>
    <property type="project" value="UniProtKB-UniRule"/>
</dbReference>
<dbReference type="GO" id="GO:0050839">
    <property type="term" value="F:cell adhesion molecule binding"/>
    <property type="evidence" value="ECO:0007669"/>
    <property type="project" value="UniProtKB-ARBA"/>
</dbReference>
<feature type="domain" description="Cadherin" evidence="15">
    <location>
        <begin position="1479"/>
        <end position="1581"/>
    </location>
</feature>
<feature type="domain" description="Cadherin" evidence="15">
    <location>
        <begin position="2195"/>
        <end position="2299"/>
    </location>
</feature>
<dbReference type="FunFam" id="2.60.40.60:FF:000053">
    <property type="entry name" value="FAT atypical cadherin 3"/>
    <property type="match status" value="1"/>
</dbReference>
<dbReference type="FunFam" id="2.60.40.60:FF:000100">
    <property type="entry name" value="protocadherin Fat 2"/>
    <property type="match status" value="1"/>
</dbReference>
<dbReference type="FunFam" id="2.60.40.60:FF:000021">
    <property type="entry name" value="FAT atypical cadherin 1"/>
    <property type="match status" value="1"/>
</dbReference>
<keyword evidence="9 14" id="KW-1133">Transmembrane helix</keyword>
<feature type="domain" description="Cadherin" evidence="15">
    <location>
        <begin position="853"/>
        <end position="956"/>
    </location>
</feature>
<feature type="domain" description="Cadherin" evidence="15">
    <location>
        <begin position="218"/>
        <end position="308"/>
    </location>
</feature>
<dbReference type="FunFam" id="2.60.40.60:FF:000020">
    <property type="entry name" value="Dachsous cadherin-related 1b"/>
    <property type="match status" value="2"/>
</dbReference>
<comment type="subcellular location">
    <subcellularLocation>
        <location evidence="1">Cell membrane</location>
        <topology evidence="1">Single-pass type I membrane protein</topology>
    </subcellularLocation>
</comment>
<feature type="domain" description="Cadherin" evidence="15">
    <location>
        <begin position="408"/>
        <end position="513"/>
    </location>
</feature>
<dbReference type="InterPro" id="IPR020894">
    <property type="entry name" value="Cadherin_CS"/>
</dbReference>
<feature type="domain" description="Cadherin" evidence="15">
    <location>
        <begin position="957"/>
        <end position="1064"/>
    </location>
</feature>
<dbReference type="Gene3D" id="2.10.25.10">
    <property type="entry name" value="Laminin"/>
    <property type="match status" value="1"/>
</dbReference>
<dbReference type="OrthoDB" id="6252479at2759"/>
<proteinExistence type="predicted"/>
<accession>A0A8S9Y655</accession>
<feature type="domain" description="Cadherin" evidence="15">
    <location>
        <begin position="2300"/>
        <end position="2404"/>
    </location>
</feature>
<evidence type="ECO:0000256" key="8">
    <source>
        <dbReference type="ARBA" id="ARBA00022889"/>
    </source>
</evidence>
<dbReference type="GO" id="GO:0048589">
    <property type="term" value="P:developmental growth"/>
    <property type="evidence" value="ECO:0007669"/>
    <property type="project" value="UniProtKB-ARBA"/>
</dbReference>
<evidence type="ECO:0000256" key="4">
    <source>
        <dbReference type="ARBA" id="ARBA00022692"/>
    </source>
</evidence>
<feature type="domain" description="Cadherin" evidence="15">
    <location>
        <begin position="65"/>
        <end position="169"/>
    </location>
</feature>
<dbReference type="FunFam" id="2.60.40.60:FF:000013">
    <property type="entry name" value="Cadherin EGF LAG seven-pass G-type receptor"/>
    <property type="match status" value="2"/>
</dbReference>
<evidence type="ECO:0000256" key="13">
    <source>
        <dbReference type="PROSITE-ProRule" id="PRU00043"/>
    </source>
</evidence>
<feature type="transmembrane region" description="Helical" evidence="14">
    <location>
        <begin position="2780"/>
        <end position="2805"/>
    </location>
</feature>
<evidence type="ECO:0000256" key="3">
    <source>
        <dbReference type="ARBA" id="ARBA00022536"/>
    </source>
</evidence>
<dbReference type="PANTHER" id="PTHR24026">
    <property type="entry name" value="FAT ATYPICAL CADHERIN-RELATED"/>
    <property type="match status" value="1"/>
</dbReference>
<feature type="domain" description="Cadherin" evidence="15">
    <location>
        <begin position="1275"/>
        <end position="1381"/>
    </location>
</feature>
<dbReference type="FunFam" id="2.60.40.60:FF:000041">
    <property type="entry name" value="FAT atypical cadherin 1"/>
    <property type="match status" value="1"/>
</dbReference>
<dbReference type="Gene3D" id="2.60.40.60">
    <property type="entry name" value="Cadherins"/>
    <property type="match status" value="23"/>
</dbReference>
<feature type="domain" description="Cadherin" evidence="15">
    <location>
        <begin position="1065"/>
        <end position="1164"/>
    </location>
</feature>
<evidence type="ECO:0000256" key="9">
    <source>
        <dbReference type="ARBA" id="ARBA00022989"/>
    </source>
</evidence>
<evidence type="ECO:0000256" key="14">
    <source>
        <dbReference type="SAM" id="Phobius"/>
    </source>
</evidence>
<feature type="domain" description="Cadherin" evidence="15">
    <location>
        <begin position="747"/>
        <end position="852"/>
    </location>
</feature>
<dbReference type="PROSITE" id="PS50268">
    <property type="entry name" value="CADHERIN_2"/>
    <property type="match status" value="23"/>
</dbReference>
<feature type="domain" description="Cadherin" evidence="15">
    <location>
        <begin position="1786"/>
        <end position="1888"/>
    </location>
</feature>
<dbReference type="InterPro" id="IPR002126">
    <property type="entry name" value="Cadherin-like_dom"/>
</dbReference>
<evidence type="ECO:0000313" key="17">
    <source>
        <dbReference type="Proteomes" id="UP000466442"/>
    </source>
</evidence>
<keyword evidence="6" id="KW-0677">Repeat</keyword>
<feature type="domain" description="Cadherin" evidence="15">
    <location>
        <begin position="6"/>
        <end position="64"/>
    </location>
</feature>
<feature type="domain" description="Cadherin" evidence="15">
    <location>
        <begin position="514"/>
        <end position="618"/>
    </location>
</feature>
<keyword evidence="5" id="KW-0732">Signal</keyword>
<organism evidence="16 17">
    <name type="scientific">Apolygus lucorum</name>
    <name type="common">Small green plant bug</name>
    <name type="synonym">Lygocoris lucorum</name>
    <dbReference type="NCBI Taxonomy" id="248454"/>
    <lineage>
        <taxon>Eukaryota</taxon>
        <taxon>Metazoa</taxon>
        <taxon>Ecdysozoa</taxon>
        <taxon>Arthropoda</taxon>
        <taxon>Hexapoda</taxon>
        <taxon>Insecta</taxon>
        <taxon>Pterygota</taxon>
        <taxon>Neoptera</taxon>
        <taxon>Paraneoptera</taxon>
        <taxon>Hemiptera</taxon>
        <taxon>Heteroptera</taxon>
        <taxon>Panheteroptera</taxon>
        <taxon>Cimicomorpha</taxon>
        <taxon>Miridae</taxon>
        <taxon>Mirini</taxon>
        <taxon>Apolygus</taxon>
    </lineage>
</organism>
<dbReference type="FunFam" id="2.60.40.60:FF:000116">
    <property type="entry name" value="Dachsous cadherin-related 2"/>
    <property type="match status" value="1"/>
</dbReference>
<dbReference type="PANTHER" id="PTHR24026:SF126">
    <property type="entry name" value="PROTOCADHERIN FAT 4"/>
    <property type="match status" value="1"/>
</dbReference>
<evidence type="ECO:0000256" key="7">
    <source>
        <dbReference type="ARBA" id="ARBA00022837"/>
    </source>
</evidence>
<feature type="domain" description="Cadherin" evidence="15">
    <location>
        <begin position="1889"/>
        <end position="1988"/>
    </location>
</feature>
<evidence type="ECO:0000256" key="6">
    <source>
        <dbReference type="ARBA" id="ARBA00022737"/>
    </source>
</evidence>
<feature type="domain" description="Cadherin" evidence="15">
    <location>
        <begin position="2091"/>
        <end position="2194"/>
    </location>
</feature>
<dbReference type="Pfam" id="PF00028">
    <property type="entry name" value="Cadherin"/>
    <property type="match status" value="18"/>
</dbReference>
<dbReference type="SMART" id="SM00112">
    <property type="entry name" value="CA"/>
    <property type="match status" value="24"/>
</dbReference>
<keyword evidence="11" id="KW-1015">Disulfide bond</keyword>
<keyword evidence="2" id="KW-1003">Cell membrane</keyword>
<dbReference type="FunFam" id="2.60.40.60:FF:000026">
    <property type="entry name" value="FAT atypical cadherin 1"/>
    <property type="match status" value="1"/>
</dbReference>
<dbReference type="GO" id="GO:0001736">
    <property type="term" value="P:establishment of planar polarity"/>
    <property type="evidence" value="ECO:0007669"/>
    <property type="project" value="UniProtKB-ARBA"/>
</dbReference>
<dbReference type="EMBL" id="WIXP02000001">
    <property type="protein sequence ID" value="KAF6216653.1"/>
    <property type="molecule type" value="Genomic_DNA"/>
</dbReference>
<keyword evidence="17" id="KW-1185">Reference proteome</keyword>
<feature type="domain" description="Cadherin" evidence="15">
    <location>
        <begin position="619"/>
        <end position="738"/>
    </location>
</feature>
<dbReference type="FunFam" id="2.60.40.60:FF:000032">
    <property type="entry name" value="FAT atypical cadherin 1"/>
    <property type="match status" value="1"/>
</dbReference>
<dbReference type="CDD" id="cd11304">
    <property type="entry name" value="Cadherin_repeat"/>
    <property type="match status" value="21"/>
</dbReference>
<evidence type="ECO:0000256" key="1">
    <source>
        <dbReference type="ARBA" id="ARBA00004251"/>
    </source>
</evidence>
<dbReference type="GO" id="GO:0005886">
    <property type="term" value="C:plasma membrane"/>
    <property type="evidence" value="ECO:0007669"/>
    <property type="project" value="UniProtKB-SubCell"/>
</dbReference>
<dbReference type="SUPFAM" id="SSF49313">
    <property type="entry name" value="Cadherin-like"/>
    <property type="match status" value="24"/>
</dbReference>
<feature type="domain" description="Cadherin" evidence="15">
    <location>
        <begin position="309"/>
        <end position="407"/>
    </location>
</feature>
<dbReference type="FunFam" id="2.60.40.60:FF:000037">
    <property type="entry name" value="FAT atypical cadherin 1"/>
    <property type="match status" value="1"/>
</dbReference>